<sequence>MHSQSKADMYHMQGAPLYVIVSSQKGPIFPNKGDQERFWRITRRFVDELGDAYIEGGTSSAVNAVYPDSGVAAMLSYQWKEDKKFRITSLNDRRPVQPEDELVVVVAPDPPGADECLSMIKQVSNKEQEEGLPEKPIVLFNQRLASGDVGLGLNVRRMRNFVLKDFAITYSLRPLGFGEVGTVYRRYPGMWQVFLQDPELPGRYRLVAEKPSRPEGEYLDYLVQQAMGTMEDEGKEGQQGGAGGIIGQLQRTANSLNSFMKSLSK</sequence>
<dbReference type="PANTHER" id="PTHR35509:SF1">
    <property type="entry name" value="DOMAIN PROTEIN, PUTATIVE (DUF1995)-RELATED"/>
    <property type="match status" value="1"/>
</dbReference>
<gene>
    <name evidence="2" type="ORF">DUNSADRAFT_5898</name>
</gene>
<evidence type="ECO:0000313" key="2">
    <source>
        <dbReference type="EMBL" id="KAF5836451.1"/>
    </source>
</evidence>
<dbReference type="PANTHER" id="PTHR35509">
    <property type="entry name" value="DOMAIN PROTEIN, PUTATIVE (DUF1995)-RELATED"/>
    <property type="match status" value="1"/>
</dbReference>
<name>A0ABQ7GPB9_DUNSA</name>
<reference evidence="2" key="1">
    <citation type="submission" date="2017-08" db="EMBL/GenBank/DDBJ databases">
        <authorList>
            <person name="Polle J.E."/>
            <person name="Barry K."/>
            <person name="Cushman J."/>
            <person name="Schmutz J."/>
            <person name="Tran D."/>
            <person name="Hathwaick L.T."/>
            <person name="Yim W.C."/>
            <person name="Jenkins J."/>
            <person name="Mckie-Krisberg Z.M."/>
            <person name="Prochnik S."/>
            <person name="Lindquist E."/>
            <person name="Dockter R.B."/>
            <person name="Adam C."/>
            <person name="Molina H."/>
            <person name="Bunkerborg J."/>
            <person name="Jin E."/>
            <person name="Buchheim M."/>
            <person name="Magnuson J."/>
        </authorList>
    </citation>
    <scope>NUCLEOTIDE SEQUENCE</scope>
    <source>
        <strain evidence="2">CCAP 19/18</strain>
    </source>
</reference>
<keyword evidence="3" id="KW-1185">Reference proteome</keyword>
<accession>A0ABQ7GPB9</accession>
<dbReference type="Proteomes" id="UP000815325">
    <property type="component" value="Unassembled WGS sequence"/>
</dbReference>
<organism evidence="2 3">
    <name type="scientific">Dunaliella salina</name>
    <name type="common">Green alga</name>
    <name type="synonym">Protococcus salinus</name>
    <dbReference type="NCBI Taxonomy" id="3046"/>
    <lineage>
        <taxon>Eukaryota</taxon>
        <taxon>Viridiplantae</taxon>
        <taxon>Chlorophyta</taxon>
        <taxon>core chlorophytes</taxon>
        <taxon>Chlorophyceae</taxon>
        <taxon>CS clade</taxon>
        <taxon>Chlamydomonadales</taxon>
        <taxon>Dunaliellaceae</taxon>
        <taxon>Dunaliella</taxon>
    </lineage>
</organism>
<proteinExistence type="predicted"/>
<dbReference type="EMBL" id="MU069659">
    <property type="protein sequence ID" value="KAF5836451.1"/>
    <property type="molecule type" value="Genomic_DNA"/>
</dbReference>
<feature type="domain" description="DUF1995" evidence="1">
    <location>
        <begin position="29"/>
        <end position="220"/>
    </location>
</feature>
<dbReference type="InterPro" id="IPR053021">
    <property type="entry name" value="Chloroplast_ADK"/>
</dbReference>
<protein>
    <recommendedName>
        <fullName evidence="1">DUF1995 domain-containing protein</fullName>
    </recommendedName>
</protein>
<dbReference type="Pfam" id="PF09353">
    <property type="entry name" value="DUF1995"/>
    <property type="match status" value="1"/>
</dbReference>
<comment type="caution">
    <text evidence="2">The sequence shown here is derived from an EMBL/GenBank/DDBJ whole genome shotgun (WGS) entry which is preliminary data.</text>
</comment>
<evidence type="ECO:0000259" key="1">
    <source>
        <dbReference type="Pfam" id="PF09353"/>
    </source>
</evidence>
<evidence type="ECO:0000313" key="3">
    <source>
        <dbReference type="Proteomes" id="UP000815325"/>
    </source>
</evidence>
<dbReference type="InterPro" id="IPR018962">
    <property type="entry name" value="DUF1995"/>
</dbReference>